<proteinExistence type="predicted"/>
<sequence>MGIFAALWGITGIVVLLGSAIYRLTPYALDLYNHELFWHHWSAILISVFFMCYAEGYRGFQKRFCPRVAARALYLRNNPNLINSLFAPFFCMSYYYAPLRQKILSISLTIGIICLIVLVRIQPQPWRGIIDIGVVVGLIWGLVSLLAFSYKAFTDETFNYSAEIK</sequence>
<feature type="transmembrane region" description="Helical" evidence="1">
    <location>
        <begin position="103"/>
        <end position="121"/>
    </location>
</feature>
<comment type="caution">
    <text evidence="2">The sequence shown here is derived from an EMBL/GenBank/DDBJ whole genome shotgun (WGS) entry which is preliminary data.</text>
</comment>
<evidence type="ECO:0000256" key="1">
    <source>
        <dbReference type="SAM" id="Phobius"/>
    </source>
</evidence>
<name>A0A0F9FX30_9ZZZZ</name>
<reference evidence="2" key="1">
    <citation type="journal article" date="2015" name="Nature">
        <title>Complex archaea that bridge the gap between prokaryotes and eukaryotes.</title>
        <authorList>
            <person name="Spang A."/>
            <person name="Saw J.H."/>
            <person name="Jorgensen S.L."/>
            <person name="Zaremba-Niedzwiedzka K."/>
            <person name="Martijn J."/>
            <person name="Lind A.E."/>
            <person name="van Eijk R."/>
            <person name="Schleper C."/>
            <person name="Guy L."/>
            <person name="Ettema T.J."/>
        </authorList>
    </citation>
    <scope>NUCLEOTIDE SEQUENCE</scope>
</reference>
<keyword evidence="1" id="KW-0472">Membrane</keyword>
<organism evidence="2">
    <name type="scientific">marine sediment metagenome</name>
    <dbReference type="NCBI Taxonomy" id="412755"/>
    <lineage>
        <taxon>unclassified sequences</taxon>
        <taxon>metagenomes</taxon>
        <taxon>ecological metagenomes</taxon>
    </lineage>
</organism>
<evidence type="ECO:0000313" key="2">
    <source>
        <dbReference type="EMBL" id="KKL55727.1"/>
    </source>
</evidence>
<feature type="transmembrane region" description="Helical" evidence="1">
    <location>
        <begin position="78"/>
        <end position="97"/>
    </location>
</feature>
<feature type="transmembrane region" description="Helical" evidence="1">
    <location>
        <begin position="128"/>
        <end position="150"/>
    </location>
</feature>
<dbReference type="EMBL" id="LAZR01030737">
    <property type="protein sequence ID" value="KKL55727.1"/>
    <property type="molecule type" value="Genomic_DNA"/>
</dbReference>
<protein>
    <submittedName>
        <fullName evidence="2">Uncharacterized protein</fullName>
    </submittedName>
</protein>
<feature type="transmembrane region" description="Helical" evidence="1">
    <location>
        <begin position="7"/>
        <end position="25"/>
    </location>
</feature>
<keyword evidence="1" id="KW-1133">Transmembrane helix</keyword>
<dbReference type="AlphaFoldDB" id="A0A0F9FX30"/>
<feature type="transmembrane region" description="Helical" evidence="1">
    <location>
        <begin position="37"/>
        <end position="57"/>
    </location>
</feature>
<gene>
    <name evidence="2" type="ORF">LCGC14_2252500</name>
</gene>
<accession>A0A0F9FX30</accession>
<keyword evidence="1" id="KW-0812">Transmembrane</keyword>